<evidence type="ECO:0000256" key="1">
    <source>
        <dbReference type="SAM" id="MobiDB-lite"/>
    </source>
</evidence>
<dbReference type="EMBL" id="BSXW01000263">
    <property type="protein sequence ID" value="GMF16837.1"/>
    <property type="molecule type" value="Genomic_DNA"/>
</dbReference>
<sequence>MKFYYQILATVALMTSGAVAALDNGVVLSETFGGPHGKEYSDLDISKPGQDVKSITVQAGERVNGLGLVVRDAKGVELEVFHCGRGGSPNTLTLGDGEFITGMEAHYGEKDDHTRIKYIKFTTNRGNTIEGGNPDKKMKGVGKEAAPKGYQLGGFSGRCGKELDSVGAIWTSIKPLEQVIVVAPGSESASSDSASAESQIKTKTCSANTNRRSIRASSRCLVRKTSIQLQRQQANGYIDTCPSTMARNDDELEMNWTAQAVEASDDEGVLSAGSEDEFEEEAELELAAGVKRSREADAASDGDDAMDGEAAAKKHKTVRRRCNCCNSRDELFTGFWAF</sequence>
<accession>A0A9W6TNW0</accession>
<dbReference type="SUPFAM" id="SSF51101">
    <property type="entry name" value="Mannose-binding lectins"/>
    <property type="match status" value="1"/>
</dbReference>
<feature type="region of interest" description="Disordered" evidence="1">
    <location>
        <begin position="288"/>
        <end position="312"/>
    </location>
</feature>
<dbReference type="Pfam" id="PF01419">
    <property type="entry name" value="Jacalin"/>
    <property type="match status" value="1"/>
</dbReference>
<dbReference type="Proteomes" id="UP001165083">
    <property type="component" value="Unassembled WGS sequence"/>
</dbReference>
<dbReference type="OrthoDB" id="107091at2759"/>
<protein>
    <submittedName>
        <fullName evidence="4">Unnamed protein product</fullName>
    </submittedName>
</protein>
<proteinExistence type="predicted"/>
<dbReference type="InterPro" id="IPR036404">
    <property type="entry name" value="Jacalin-like_lectin_dom_sf"/>
</dbReference>
<evidence type="ECO:0000259" key="3">
    <source>
        <dbReference type="PROSITE" id="PS51752"/>
    </source>
</evidence>
<dbReference type="AlphaFoldDB" id="A0A9W6TNW0"/>
<evidence type="ECO:0000313" key="5">
    <source>
        <dbReference type="Proteomes" id="UP001165083"/>
    </source>
</evidence>
<dbReference type="SMART" id="SM00915">
    <property type="entry name" value="Jacalin"/>
    <property type="match status" value="1"/>
</dbReference>
<comment type="caution">
    <text evidence="4">The sequence shown here is derived from an EMBL/GenBank/DDBJ whole genome shotgun (WGS) entry which is preliminary data.</text>
</comment>
<feature type="signal peptide" evidence="2">
    <location>
        <begin position="1"/>
        <end position="21"/>
    </location>
</feature>
<keyword evidence="5" id="KW-1185">Reference proteome</keyword>
<evidence type="ECO:0000256" key="2">
    <source>
        <dbReference type="SAM" id="SignalP"/>
    </source>
</evidence>
<dbReference type="Gene3D" id="2.100.10.30">
    <property type="entry name" value="Jacalin-like lectin domain"/>
    <property type="match status" value="1"/>
</dbReference>
<dbReference type="PROSITE" id="PS51752">
    <property type="entry name" value="JACALIN_LECTIN"/>
    <property type="match status" value="1"/>
</dbReference>
<keyword evidence="2" id="KW-0732">Signal</keyword>
<evidence type="ECO:0000313" key="4">
    <source>
        <dbReference type="EMBL" id="GMF16837.1"/>
    </source>
</evidence>
<feature type="compositionally biased region" description="Acidic residues" evidence="1">
    <location>
        <begin position="298"/>
        <end position="307"/>
    </location>
</feature>
<dbReference type="InterPro" id="IPR001229">
    <property type="entry name" value="Jacalin-like_lectin_dom"/>
</dbReference>
<feature type="domain" description="Jacalin-type lectin" evidence="3">
    <location>
        <begin position="26"/>
        <end position="172"/>
    </location>
</feature>
<feature type="chain" id="PRO_5040903383" evidence="2">
    <location>
        <begin position="22"/>
        <end position="338"/>
    </location>
</feature>
<dbReference type="PANTHER" id="PTHR46506">
    <property type="entry name" value="OS05G0143600 PROTEIN"/>
    <property type="match status" value="1"/>
</dbReference>
<name>A0A9W6TNW0_9STRA</name>
<organism evidence="4 5">
    <name type="scientific">Phytophthora lilii</name>
    <dbReference type="NCBI Taxonomy" id="2077276"/>
    <lineage>
        <taxon>Eukaryota</taxon>
        <taxon>Sar</taxon>
        <taxon>Stramenopiles</taxon>
        <taxon>Oomycota</taxon>
        <taxon>Peronosporomycetes</taxon>
        <taxon>Peronosporales</taxon>
        <taxon>Peronosporaceae</taxon>
        <taxon>Phytophthora</taxon>
    </lineage>
</organism>
<gene>
    <name evidence="4" type="ORF">Plil01_000607600</name>
</gene>
<reference evidence="4" key="1">
    <citation type="submission" date="2023-04" db="EMBL/GenBank/DDBJ databases">
        <title>Phytophthora lilii NBRC 32176.</title>
        <authorList>
            <person name="Ichikawa N."/>
            <person name="Sato H."/>
            <person name="Tonouchi N."/>
        </authorList>
    </citation>
    <scope>NUCLEOTIDE SEQUENCE</scope>
    <source>
        <strain evidence="4">NBRC 32176</strain>
    </source>
</reference>